<evidence type="ECO:0000313" key="4">
    <source>
        <dbReference type="EMBL" id="SMG51014.1"/>
    </source>
</evidence>
<evidence type="ECO:0000313" key="5">
    <source>
        <dbReference type="Proteomes" id="UP000192980"/>
    </source>
</evidence>
<dbReference type="SUPFAM" id="SSF49344">
    <property type="entry name" value="CBD9-like"/>
    <property type="match status" value="1"/>
</dbReference>
<dbReference type="Proteomes" id="UP000192980">
    <property type="component" value="Unassembled WGS sequence"/>
</dbReference>
<dbReference type="Gene3D" id="2.60.40.1190">
    <property type="match status" value="1"/>
</dbReference>
<evidence type="ECO:0000259" key="2">
    <source>
        <dbReference type="Pfam" id="PF06452"/>
    </source>
</evidence>
<dbReference type="CDD" id="cd09618">
    <property type="entry name" value="CBM9_like_2"/>
    <property type="match status" value="1"/>
</dbReference>
<keyword evidence="5" id="KW-1185">Reference proteome</keyword>
<dbReference type="AlphaFoldDB" id="A0A1X7LBZ1"/>
<sequence length="887" mass="101466">MKYYYLLLLGLFVSNLCRAQEERKEVVSFEDAYKRNYPITKLAGERPRVDGRLDDDIWQNKGVWSEIFSQVIPFERAHTDSWTRVKIFYDDTNLYVGVYCKDKHPETMNAFIGNRDDNSNGDLISIAFDTYHDYRVASEFNINLGGNKTDLTVTDKLSVNLSWNAVWEGHTHINMPDSSWTAELRIPFSQLRYNQKNSDGIWGLHVRRIIRRNNEVQNWSMIPIKNNGHVFSFGEMHGMNALPKPRGIEFLPYTMAKFTKEPKVVGSPYQTGSKWGKNVGLDAKFALSDFTLDVTINPDYGQVELDPSVMNLTAYEVYYDEKRPFFLEGKHILEFDNNDGGMMFYSRRIGAMPSYQPRGIDNNTSFAATPKNIPILGAMKLTGTNRNGVTVGFLQSVTAQTSSAVTRDGVAHTEVTEPLTNYTVARVQKNWNGNTLVGGMVTAVNRKLNENYLKDALVANAFTGGVDFTQYFAKRLYYIDAKAMFSTLHGSSQAILNTKLNAAHYYHRASGLPYLDLEPDARSLQGTSGFIKAGKKGNAQWNFSQTFSWASPGFDLNDVGFMKQADYKLNESEIAFRKTDPWGPFRFAGINFTQKNVWNYGGDAMNNDVAIRWRSLSIKRRIEMDIKETFSWNTVDSRRLRGGPDMRYNSNFETNIALSTDRAKRIMFKLDYNGRHYLDEKTGYNAIHPSMVFRLGNHVRLAGQFNYAWNTDNIQYVSTVVPMGGPTTNPTEYILGRMDQETYGVTLNMQVNVTPDVSIQFYGSPFTSVAKYDQFKLAGDTKARRYGDRFIAFAEPEVQLEEGFYTVDHAGKSLRFKDPNFSFNEFRSNLVARWEYLPGSTVYLVWEHNQSYRDAIYQPGWGNNLDRLLGFPASNTFMMKLNYWFNL</sequence>
<feature type="domain" description="DUF5916" evidence="3">
    <location>
        <begin position="248"/>
        <end position="885"/>
    </location>
</feature>
<evidence type="ECO:0000256" key="1">
    <source>
        <dbReference type="SAM" id="SignalP"/>
    </source>
</evidence>
<reference evidence="4 5" key="1">
    <citation type="submission" date="2017-04" db="EMBL/GenBank/DDBJ databases">
        <authorList>
            <person name="Afonso C.L."/>
            <person name="Miller P.J."/>
            <person name="Scott M.A."/>
            <person name="Spackman E."/>
            <person name="Goraichik I."/>
            <person name="Dimitrov K.M."/>
            <person name="Suarez D.L."/>
            <person name="Swayne D.E."/>
        </authorList>
    </citation>
    <scope>NUCLEOTIDE SEQUENCE [LARGE SCALE GENOMIC DNA]</scope>
    <source>
        <strain evidence="4 5">DSM 22418</strain>
    </source>
</reference>
<proteinExistence type="predicted"/>
<dbReference type="GO" id="GO:0004553">
    <property type="term" value="F:hydrolase activity, hydrolyzing O-glycosyl compounds"/>
    <property type="evidence" value="ECO:0007669"/>
    <property type="project" value="InterPro"/>
</dbReference>
<evidence type="ECO:0000259" key="3">
    <source>
        <dbReference type="Pfam" id="PF19313"/>
    </source>
</evidence>
<dbReference type="GO" id="GO:0030246">
    <property type="term" value="F:carbohydrate binding"/>
    <property type="evidence" value="ECO:0007669"/>
    <property type="project" value="InterPro"/>
</dbReference>
<dbReference type="InterPro" id="IPR045670">
    <property type="entry name" value="DUF5916"/>
</dbReference>
<organism evidence="4 5">
    <name type="scientific">Sphingobacterium psychroaquaticum</name>
    <dbReference type="NCBI Taxonomy" id="561061"/>
    <lineage>
        <taxon>Bacteria</taxon>
        <taxon>Pseudomonadati</taxon>
        <taxon>Bacteroidota</taxon>
        <taxon>Sphingobacteriia</taxon>
        <taxon>Sphingobacteriales</taxon>
        <taxon>Sphingobacteriaceae</taxon>
        <taxon>Sphingobacterium</taxon>
    </lineage>
</organism>
<feature type="chain" id="PRO_5012055755" evidence="1">
    <location>
        <begin position="20"/>
        <end position="887"/>
    </location>
</feature>
<gene>
    <name evidence="4" type="ORF">SAMN05660862_3783</name>
</gene>
<dbReference type="EMBL" id="FXAU01000009">
    <property type="protein sequence ID" value="SMG51014.1"/>
    <property type="molecule type" value="Genomic_DNA"/>
</dbReference>
<name>A0A1X7LBZ1_9SPHI</name>
<feature type="signal peptide" evidence="1">
    <location>
        <begin position="1"/>
        <end position="19"/>
    </location>
</feature>
<dbReference type="STRING" id="561061.SAMN05660862_3783"/>
<accession>A0A1X7LBZ1</accession>
<dbReference type="Pfam" id="PF06452">
    <property type="entry name" value="CBM9_1"/>
    <property type="match status" value="1"/>
</dbReference>
<feature type="domain" description="Carbohydrate-binding" evidence="2">
    <location>
        <begin position="49"/>
        <end position="198"/>
    </location>
</feature>
<keyword evidence="1" id="KW-0732">Signal</keyword>
<dbReference type="InterPro" id="IPR010502">
    <property type="entry name" value="Carb-bd_dom_fam9"/>
</dbReference>
<dbReference type="RefSeq" id="WP_085474467.1">
    <property type="nucleotide sequence ID" value="NZ_FXAU01000009.1"/>
</dbReference>
<dbReference type="OrthoDB" id="9786766at2"/>
<dbReference type="Pfam" id="PF19313">
    <property type="entry name" value="DUF5916"/>
    <property type="match status" value="1"/>
</dbReference>
<dbReference type="GO" id="GO:0016052">
    <property type="term" value="P:carbohydrate catabolic process"/>
    <property type="evidence" value="ECO:0007669"/>
    <property type="project" value="InterPro"/>
</dbReference>
<protein>
    <submittedName>
        <fullName evidence="4">Carbohydrate family 9 binding domain-like</fullName>
    </submittedName>
</protein>